<dbReference type="Gene3D" id="1.10.287.110">
    <property type="entry name" value="DnaJ domain"/>
    <property type="match status" value="1"/>
</dbReference>
<dbReference type="GO" id="GO:0005776">
    <property type="term" value="C:autophagosome"/>
    <property type="evidence" value="ECO:0007669"/>
    <property type="project" value="TreeGrafter"/>
</dbReference>
<accession>A0A7J6NL85</accession>
<dbReference type="Pfam" id="PF04106">
    <property type="entry name" value="ATG5_UblB"/>
    <property type="match status" value="1"/>
</dbReference>
<dbReference type="InterPro" id="IPR001623">
    <property type="entry name" value="DnaJ_domain"/>
</dbReference>
<dbReference type="GO" id="GO:0019776">
    <property type="term" value="F:Atg8-family ligase activity"/>
    <property type="evidence" value="ECO:0007669"/>
    <property type="project" value="TreeGrafter"/>
</dbReference>
<dbReference type="InterPro" id="IPR048939">
    <property type="entry name" value="ATG5_UblA"/>
</dbReference>
<evidence type="ECO:0000256" key="1">
    <source>
        <dbReference type="RuleBase" id="RU361202"/>
    </source>
</evidence>
<proteinExistence type="inferred from homology"/>
<reference evidence="5 6" key="1">
    <citation type="submission" date="2020-04" db="EMBL/GenBank/DDBJ databases">
        <title>Perkinsus olseni comparative genomics.</title>
        <authorList>
            <person name="Bogema D.R."/>
        </authorList>
    </citation>
    <scope>NUCLEOTIDE SEQUENCE [LARGE SCALE GENOMIC DNA]</scope>
    <source>
        <strain evidence="5">00978-12</strain>
    </source>
</reference>
<feature type="region of interest" description="Disordered" evidence="2">
    <location>
        <begin position="468"/>
        <end position="509"/>
    </location>
</feature>
<feature type="region of interest" description="Disordered" evidence="2">
    <location>
        <begin position="729"/>
        <end position="767"/>
    </location>
</feature>
<feature type="compositionally biased region" description="Polar residues" evidence="2">
    <location>
        <begin position="468"/>
        <end position="478"/>
    </location>
</feature>
<gene>
    <name evidence="5" type="primary">ATG5_2</name>
    <name evidence="5" type="ORF">FOZ60_007874</name>
</gene>
<dbReference type="GO" id="GO:0034274">
    <property type="term" value="C:Atg12-Atg5-Atg16 complex"/>
    <property type="evidence" value="ECO:0007669"/>
    <property type="project" value="TreeGrafter"/>
</dbReference>
<organism evidence="5 6">
    <name type="scientific">Perkinsus olseni</name>
    <name type="common">Perkinsus atlanticus</name>
    <dbReference type="NCBI Taxonomy" id="32597"/>
    <lineage>
        <taxon>Eukaryota</taxon>
        <taxon>Sar</taxon>
        <taxon>Alveolata</taxon>
        <taxon>Perkinsozoa</taxon>
        <taxon>Perkinsea</taxon>
        <taxon>Perkinsida</taxon>
        <taxon>Perkinsidae</taxon>
        <taxon>Perkinsus</taxon>
    </lineage>
</organism>
<dbReference type="CDD" id="cd06257">
    <property type="entry name" value="DnaJ"/>
    <property type="match status" value="1"/>
</dbReference>
<protein>
    <recommendedName>
        <fullName evidence="1">Autophagy protein 5</fullName>
    </recommendedName>
</protein>
<dbReference type="GO" id="GO:0034727">
    <property type="term" value="P:piecemeal microautophagy of the nucleus"/>
    <property type="evidence" value="ECO:0007669"/>
    <property type="project" value="TreeGrafter"/>
</dbReference>
<dbReference type="InterPro" id="IPR036869">
    <property type="entry name" value="J_dom_sf"/>
</dbReference>
<feature type="compositionally biased region" description="Polar residues" evidence="2">
    <location>
        <begin position="499"/>
        <end position="509"/>
    </location>
</feature>
<dbReference type="PANTHER" id="PTHR13040:SF2">
    <property type="entry name" value="AUTOPHAGY PROTEIN 5"/>
    <property type="match status" value="1"/>
</dbReference>
<dbReference type="InterPro" id="IPR048318">
    <property type="entry name" value="ATG5_UblB"/>
</dbReference>
<keyword evidence="1" id="KW-0472">Membrane</keyword>
<dbReference type="GO" id="GO:0000422">
    <property type="term" value="P:autophagy of mitochondrion"/>
    <property type="evidence" value="ECO:0007669"/>
    <property type="project" value="TreeGrafter"/>
</dbReference>
<comment type="function">
    <text evidence="1">Involved in autophagic vesicle formation.</text>
</comment>
<evidence type="ECO:0000259" key="3">
    <source>
        <dbReference type="Pfam" id="PF04106"/>
    </source>
</evidence>
<feature type="region of interest" description="Disordered" evidence="2">
    <location>
        <begin position="237"/>
        <end position="268"/>
    </location>
</feature>
<dbReference type="EMBL" id="JABANP010000312">
    <property type="protein sequence ID" value="KAF4684446.1"/>
    <property type="molecule type" value="Genomic_DNA"/>
</dbReference>
<evidence type="ECO:0000313" key="6">
    <source>
        <dbReference type="Proteomes" id="UP000541610"/>
    </source>
</evidence>
<dbReference type="AlphaFoldDB" id="A0A7J6NL85"/>
<comment type="similarity">
    <text evidence="1">Belongs to the ATG5 family.</text>
</comment>
<feature type="region of interest" description="Disordered" evidence="2">
    <location>
        <begin position="1"/>
        <end position="43"/>
    </location>
</feature>
<dbReference type="InterPro" id="IPR007239">
    <property type="entry name" value="Atg5"/>
</dbReference>
<feature type="compositionally biased region" description="Low complexity" evidence="2">
    <location>
        <begin position="125"/>
        <end position="134"/>
    </location>
</feature>
<dbReference type="GO" id="GO:0044233">
    <property type="term" value="C:mitochondria-associated endoplasmic reticulum membrane contact site"/>
    <property type="evidence" value="ECO:0007669"/>
    <property type="project" value="TreeGrafter"/>
</dbReference>
<feature type="compositionally biased region" description="Low complexity" evidence="2">
    <location>
        <begin position="238"/>
        <end position="259"/>
    </location>
</feature>
<feature type="region of interest" description="Disordered" evidence="2">
    <location>
        <begin position="117"/>
        <end position="157"/>
    </location>
</feature>
<sequence length="1176" mass="128553">MKKRTPGRKSLGQVVPGSAAATRRTSSSSKSNSGALRPPDSDCHSIASTSLISSVEGSCADDAISRAAAAVSEEQNDEGETLNFDPLVWIANYLKEHNNKRSSGSLGVHTNECPVKHKWVDDGSSSRSSAHTSSHQQGSAGGHEPAGHHEGPSSRRGGQCPVCAALLEPHATRARENNLKLLTTALDVPPDARTITLRYGCRYGHKFTQSQNVSAPYDKPLSCPDCRLAKAPPPLRCSGGIFRSKSGSRSGGTSSSSRGPVDPLSGLTPRERQAAALKAARMEYQASLHKGVSLQHQTVETTAKVNQLVTRLKSQVPSTREQVVLGIVECPDELGLWPLLRSLLDLQPQPGQTEVDKDRLYRRAALLCHPDKCDHERAKEAFAKLSAEYAASNNAANNNPAAAKEILEDDEASAGRRIIIHVDVSSVMHRPSTCRDNTELMVNKWLASMAWGTVDSTTGQWILAASSTSINPPTTVNPSDDAQADAAEAEEGERPQSVVDGSSGDTNNSDTVLITYLDYLNTEYEEGVAEAEGGEDGEEGSESKKEDIINELLLEFTSKKTSPGAKLRGEFEQIIKCLSLLASVRKGFGLPSKVNIRQSDADSDNRGHTGVKGIFRHGLYSLLPSFINMIIDFADARRDFAIVLRDAITSDDDDPSILVTEDVASVVEELQLLCEGKHPAYCGKYKTKKIAIDGSVDGMMDIRPQPTHTGVIIATTQDDDNQLTILTFPQRNKHQSVEAAEESSSSPANDEEQMDTSNTDDGPTEYRGFAEAYSGLVHELIPEGRIVSIIERPTDDDTTQPLREILINPADTNIQHVYIASGQCNAARVVDVLSNTSTTVGEKGIHIRVESYRATTHMDYFKLLVEEAIDKHTMQIDASSLQTADTPTLELLTNPTSRDLISGGRLLIEIAMSQEEVTAHRHPPPLFCHPLRTEYLVDLYAVVRDHFKTFVPPLLGAASSSDSIDCPLWFDICMAEERSIPLNWSTPLGVLFDLYGPPVREGVLASMPWRITAHFMYYPSPQSLPEFKTCDQFSSLHFNQMKAAIAIQLPRHAPAAFGLMLTADVQRLRRRDPRILNECVDSKELRNASSRKIDEISRVPLKIHVASSSSVLLYSSNPCCTVSQLLSEIDASRMAPIVHGIHISEETPLWWLMLHASYTDLFVHIVLRDAGEDDTF</sequence>
<dbReference type="Gene3D" id="3.10.20.620">
    <property type="match status" value="1"/>
</dbReference>
<dbReference type="GO" id="GO:0006995">
    <property type="term" value="P:cellular response to nitrogen starvation"/>
    <property type="evidence" value="ECO:0007669"/>
    <property type="project" value="TreeGrafter"/>
</dbReference>
<keyword evidence="1" id="KW-1017">Isopeptide bond</keyword>
<dbReference type="GO" id="GO:0061908">
    <property type="term" value="C:phagophore"/>
    <property type="evidence" value="ECO:0007669"/>
    <property type="project" value="TreeGrafter"/>
</dbReference>
<dbReference type="OrthoDB" id="417678at2759"/>
<keyword evidence="1" id="KW-0072">Autophagy</keyword>
<evidence type="ECO:0000313" key="5">
    <source>
        <dbReference type="EMBL" id="KAF4684446.1"/>
    </source>
</evidence>
<comment type="subcellular location">
    <subcellularLocation>
        <location evidence="1">Preautophagosomal structure membrane</location>
        <topology evidence="1">Peripheral membrane protein</topology>
    </subcellularLocation>
</comment>
<keyword evidence="1" id="KW-0832">Ubl conjugation</keyword>
<name>A0A7J6NL85_PEROL</name>
<dbReference type="InterPro" id="IPR042527">
    <property type="entry name" value="Atg5_UblA_dom_sf"/>
</dbReference>
<feature type="domain" description="Autophagy protein ATG5 UblA" evidence="4">
    <location>
        <begin position="904"/>
        <end position="1015"/>
    </location>
</feature>
<evidence type="ECO:0000256" key="2">
    <source>
        <dbReference type="SAM" id="MobiDB-lite"/>
    </source>
</evidence>
<dbReference type="Gene3D" id="3.10.20.90">
    <property type="entry name" value="Phosphatidylinositol 3-kinase Catalytic Subunit, Chain A, domain 1"/>
    <property type="match status" value="1"/>
</dbReference>
<dbReference type="Pfam" id="PF20638">
    <property type="entry name" value="ATG5_UblA"/>
    <property type="match status" value="1"/>
</dbReference>
<evidence type="ECO:0000259" key="4">
    <source>
        <dbReference type="Pfam" id="PF20638"/>
    </source>
</evidence>
<dbReference type="PANTHER" id="PTHR13040">
    <property type="entry name" value="AUTOPHAGY PROTEIN 5"/>
    <property type="match status" value="1"/>
</dbReference>
<comment type="caution">
    <text evidence="5">The sequence shown here is derived from an EMBL/GenBank/DDBJ whole genome shotgun (WGS) entry which is preliminary data.</text>
</comment>
<feature type="compositionally biased region" description="Low complexity" evidence="2">
    <location>
        <begin position="17"/>
        <end position="35"/>
    </location>
</feature>
<dbReference type="Proteomes" id="UP000541610">
    <property type="component" value="Unassembled WGS sequence"/>
</dbReference>
<comment type="subunit">
    <text evidence="1">Conjugated with ATG12.</text>
</comment>
<feature type="domain" description="Autophagy protein ATG5 UblB" evidence="3">
    <location>
        <begin position="1118"/>
        <end position="1167"/>
    </location>
</feature>
<dbReference type="GO" id="GO:0034045">
    <property type="term" value="C:phagophore assembly site membrane"/>
    <property type="evidence" value="ECO:0007669"/>
    <property type="project" value="UniProtKB-SubCell"/>
</dbReference>
<dbReference type="SUPFAM" id="SSF46565">
    <property type="entry name" value="Chaperone J-domain"/>
    <property type="match status" value="1"/>
</dbReference>